<comment type="function">
    <text evidence="9 10">Fluoride-specific ion channel. Important for reducing fluoride concentration in the cell, thus reducing its toxicity.</text>
</comment>
<feature type="transmembrane region" description="Helical" evidence="10">
    <location>
        <begin position="139"/>
        <end position="160"/>
    </location>
</feature>
<dbReference type="EMBL" id="JAFBCG010000001">
    <property type="protein sequence ID" value="MBM7803336.1"/>
    <property type="molecule type" value="Genomic_DNA"/>
</dbReference>
<comment type="subcellular location">
    <subcellularLocation>
        <location evidence="1 10">Cell membrane</location>
        <topology evidence="1 10">Multi-pass membrane protein</topology>
    </subcellularLocation>
</comment>
<evidence type="ECO:0000313" key="14">
    <source>
        <dbReference type="Proteomes" id="UP000648535"/>
    </source>
</evidence>
<feature type="binding site" evidence="10">
    <location>
        <position position="111"/>
    </location>
    <ligand>
        <name>Na(+)</name>
        <dbReference type="ChEBI" id="CHEBI:29101"/>
        <note>structural</note>
    </ligand>
</feature>
<dbReference type="EMBL" id="BMOI01000013">
    <property type="protein sequence ID" value="GGL08011.1"/>
    <property type="molecule type" value="Genomic_DNA"/>
</dbReference>
<dbReference type="GO" id="GO:0046872">
    <property type="term" value="F:metal ion binding"/>
    <property type="evidence" value="ECO:0007669"/>
    <property type="project" value="UniProtKB-KW"/>
</dbReference>
<reference evidence="13 15" key="3">
    <citation type="submission" date="2021-01" db="EMBL/GenBank/DDBJ databases">
        <title>Sequencing the genomes of 1000 actinobacteria strains.</title>
        <authorList>
            <person name="Klenk H.-P."/>
        </authorList>
    </citation>
    <scope>NUCLEOTIDE SEQUENCE [LARGE SCALE GENOMIC DNA]</scope>
    <source>
        <strain evidence="13 15">DSM 20542</strain>
    </source>
</reference>
<keyword evidence="6 10" id="KW-0407">Ion channel</keyword>
<evidence type="ECO:0000256" key="10">
    <source>
        <dbReference type="HAMAP-Rule" id="MF_00454"/>
    </source>
</evidence>
<dbReference type="RefSeq" id="WP_175328951.1">
    <property type="nucleotide sequence ID" value="NZ_BMOI01000013.1"/>
</dbReference>
<evidence type="ECO:0000313" key="12">
    <source>
        <dbReference type="EMBL" id="GGL08011.1"/>
    </source>
</evidence>
<accession>A0A8H9GAZ3</accession>
<evidence type="ECO:0000256" key="9">
    <source>
        <dbReference type="ARBA" id="ARBA00049940"/>
    </source>
</evidence>
<keyword evidence="10" id="KW-0406">Ion transport</keyword>
<dbReference type="Proteomes" id="UP000746584">
    <property type="component" value="Unassembled WGS sequence"/>
</dbReference>
<dbReference type="SUPFAM" id="SSF103473">
    <property type="entry name" value="MFS general substrate transporter"/>
    <property type="match status" value="1"/>
</dbReference>
<feature type="binding site" evidence="10">
    <location>
        <position position="114"/>
    </location>
    <ligand>
        <name>Na(+)</name>
        <dbReference type="ChEBI" id="CHEBI:29101"/>
        <note>structural</note>
    </ligand>
</feature>
<dbReference type="Pfam" id="PF02537">
    <property type="entry name" value="CRCB"/>
    <property type="match status" value="1"/>
</dbReference>
<dbReference type="HAMAP" id="MF_00454">
    <property type="entry name" value="FluC"/>
    <property type="match status" value="1"/>
</dbReference>
<feature type="transmembrane region" description="Helical" evidence="10">
    <location>
        <begin position="100"/>
        <end position="119"/>
    </location>
</feature>
<dbReference type="AlphaFoldDB" id="A0A8H9GAZ3"/>
<evidence type="ECO:0000256" key="7">
    <source>
        <dbReference type="ARBA" id="ARBA00035120"/>
    </source>
</evidence>
<evidence type="ECO:0000256" key="4">
    <source>
        <dbReference type="ARBA" id="ARBA00022989"/>
    </source>
</evidence>
<feature type="transmembrane region" description="Helical" evidence="10">
    <location>
        <begin position="68"/>
        <end position="88"/>
    </location>
</feature>
<evidence type="ECO:0000256" key="1">
    <source>
        <dbReference type="ARBA" id="ARBA00004651"/>
    </source>
</evidence>
<reference evidence="12" key="2">
    <citation type="submission" date="2020-09" db="EMBL/GenBank/DDBJ databases">
        <authorList>
            <person name="Sun Q."/>
            <person name="Ohkuma M."/>
        </authorList>
    </citation>
    <scope>NUCLEOTIDE SEQUENCE</scope>
    <source>
        <strain evidence="12">JCM 1480</strain>
    </source>
</reference>
<evidence type="ECO:0000256" key="5">
    <source>
        <dbReference type="ARBA" id="ARBA00023136"/>
    </source>
</evidence>
<dbReference type="InterPro" id="IPR003691">
    <property type="entry name" value="FluC"/>
</dbReference>
<dbReference type="GO" id="GO:0140114">
    <property type="term" value="P:cellular detoxification of fluoride"/>
    <property type="evidence" value="ECO:0007669"/>
    <property type="project" value="UniProtKB-UniRule"/>
</dbReference>
<proteinExistence type="inferred from homology"/>
<keyword evidence="2 10" id="KW-1003">Cell membrane</keyword>
<comment type="caution">
    <text evidence="12">The sequence shown here is derived from an EMBL/GenBank/DDBJ whole genome shotgun (WGS) entry which is preliminary data.</text>
</comment>
<evidence type="ECO:0000256" key="8">
    <source>
        <dbReference type="ARBA" id="ARBA00035585"/>
    </source>
</evidence>
<dbReference type="Proteomes" id="UP000648535">
    <property type="component" value="Unassembled WGS sequence"/>
</dbReference>
<protein>
    <recommendedName>
        <fullName evidence="10">Fluoride-specific ion channel FluC</fullName>
    </recommendedName>
</protein>
<name>A0A8H9GAZ3_9MICO</name>
<comment type="activity regulation">
    <text evidence="10">Na(+) is not transported, but it plays an essential structural role and its presence is essential for fluoride channel function.</text>
</comment>
<keyword evidence="10" id="KW-0813">Transport</keyword>
<dbReference type="InterPro" id="IPR036259">
    <property type="entry name" value="MFS_trans_sf"/>
</dbReference>
<evidence type="ECO:0000313" key="15">
    <source>
        <dbReference type="Proteomes" id="UP000746584"/>
    </source>
</evidence>
<keyword evidence="15" id="KW-1185">Reference proteome</keyword>
<keyword evidence="5 10" id="KW-0472">Membrane</keyword>
<feature type="transmembrane region" description="Helical" evidence="10">
    <location>
        <begin position="38"/>
        <end position="56"/>
    </location>
</feature>
<evidence type="ECO:0000313" key="13">
    <source>
        <dbReference type="EMBL" id="MBM7803336.1"/>
    </source>
</evidence>
<evidence type="ECO:0000256" key="11">
    <source>
        <dbReference type="SAM" id="MobiDB-lite"/>
    </source>
</evidence>
<reference evidence="12" key="1">
    <citation type="journal article" date="2014" name="Int. J. Syst. Evol. Microbiol.">
        <title>Complete genome sequence of Corynebacterium casei LMG S-19264T (=DSM 44701T), isolated from a smear-ripened cheese.</title>
        <authorList>
            <consortium name="US DOE Joint Genome Institute (JGI-PGF)"/>
            <person name="Walter F."/>
            <person name="Albersmeier A."/>
            <person name="Kalinowski J."/>
            <person name="Ruckert C."/>
        </authorList>
    </citation>
    <scope>NUCLEOTIDE SEQUENCE</scope>
    <source>
        <strain evidence="12">JCM 1480</strain>
    </source>
</reference>
<evidence type="ECO:0000256" key="6">
    <source>
        <dbReference type="ARBA" id="ARBA00023303"/>
    </source>
</evidence>
<dbReference type="GO" id="GO:0005886">
    <property type="term" value="C:plasma membrane"/>
    <property type="evidence" value="ECO:0007669"/>
    <property type="project" value="UniProtKB-SubCell"/>
</dbReference>
<keyword evidence="4 10" id="KW-1133">Transmembrane helix</keyword>
<comment type="catalytic activity">
    <reaction evidence="8">
        <text>fluoride(in) = fluoride(out)</text>
        <dbReference type="Rhea" id="RHEA:76159"/>
        <dbReference type="ChEBI" id="CHEBI:17051"/>
    </reaction>
    <physiologicalReaction direction="left-to-right" evidence="8">
        <dbReference type="Rhea" id="RHEA:76160"/>
    </physiologicalReaction>
</comment>
<feature type="region of interest" description="Disordered" evidence="11">
    <location>
        <begin position="1"/>
        <end position="26"/>
    </location>
</feature>
<dbReference type="GO" id="GO:0062054">
    <property type="term" value="F:fluoride channel activity"/>
    <property type="evidence" value="ECO:0007669"/>
    <property type="project" value="UniProtKB-UniRule"/>
</dbReference>
<feature type="compositionally biased region" description="Low complexity" evidence="11">
    <location>
        <begin position="1"/>
        <end position="12"/>
    </location>
</feature>
<keyword evidence="3 10" id="KW-0812">Transmembrane</keyword>
<organism evidence="12 14">
    <name type="scientific">Curtobacterium luteum</name>
    <dbReference type="NCBI Taxonomy" id="33881"/>
    <lineage>
        <taxon>Bacteria</taxon>
        <taxon>Bacillati</taxon>
        <taxon>Actinomycetota</taxon>
        <taxon>Actinomycetes</taxon>
        <taxon>Micrococcales</taxon>
        <taxon>Microbacteriaceae</taxon>
        <taxon>Curtobacterium</taxon>
    </lineage>
</organism>
<comment type="similarity">
    <text evidence="7 10">Belongs to the fluoride channel Fluc/FEX (TC 1.A.43) family.</text>
</comment>
<sequence length="167" mass="17459">MTTRTDTPMPDDQLPPDPDVDVSDPATTMRPVHLRWRYVGLVALGSAVGTALRDVISSVLPADGGVSWSIFWINITGALALGVLLEALAHRGPDAGRRRVLRLLLGTGVLGGFTTYSTLAESTAALFLNGHGLASTGYALLTVLSGAIATAVGLVVAGWFHPRTEEA</sequence>
<keyword evidence="10" id="KW-0915">Sodium</keyword>
<evidence type="ECO:0000256" key="3">
    <source>
        <dbReference type="ARBA" id="ARBA00022692"/>
    </source>
</evidence>
<keyword evidence="10" id="KW-0479">Metal-binding</keyword>
<gene>
    <name evidence="12" type="primary">crcB1</name>
    <name evidence="10" type="synonym">crcB</name>
    <name evidence="10" type="synonym">fluC</name>
    <name evidence="12" type="ORF">GCM10009769_27760</name>
    <name evidence="13" type="ORF">JOE58_002587</name>
</gene>
<evidence type="ECO:0000256" key="2">
    <source>
        <dbReference type="ARBA" id="ARBA00022475"/>
    </source>
</evidence>